<evidence type="ECO:0000256" key="4">
    <source>
        <dbReference type="ARBA" id="ARBA00022737"/>
    </source>
</evidence>
<keyword evidence="4" id="KW-0677">Repeat</keyword>
<keyword evidence="6" id="KW-0472">Membrane</keyword>
<comment type="subcellular location">
    <subcellularLocation>
        <location evidence="1">Endomembrane system</location>
    </subcellularLocation>
</comment>
<dbReference type="InterPro" id="IPR016024">
    <property type="entry name" value="ARM-type_fold"/>
</dbReference>
<dbReference type="PANTHER" id="PTHR22781:SF12">
    <property type="entry name" value="AP-3 COMPLEX SUBUNIT DELTA-1"/>
    <property type="match status" value="1"/>
</dbReference>
<protein>
    <submittedName>
        <fullName evidence="8">Adaptin N terminal region family protein</fullName>
    </submittedName>
</protein>
<dbReference type="PANTHER" id="PTHR22781">
    <property type="entry name" value="DELTA ADAPTIN-RELATED"/>
    <property type="match status" value="1"/>
</dbReference>
<keyword evidence="3" id="KW-0813">Transport</keyword>
<evidence type="ECO:0000256" key="3">
    <source>
        <dbReference type="ARBA" id="ARBA00022448"/>
    </source>
</evidence>
<evidence type="ECO:0000256" key="5">
    <source>
        <dbReference type="ARBA" id="ARBA00022927"/>
    </source>
</evidence>
<comment type="similarity">
    <text evidence="2">Belongs to the adaptor complexes large subunit family.</text>
</comment>
<dbReference type="GO" id="GO:0030123">
    <property type="term" value="C:AP-3 adaptor complex"/>
    <property type="evidence" value="ECO:0000318"/>
    <property type="project" value="GO_Central"/>
</dbReference>
<feature type="domain" description="Clathrin/coatomer adaptor adaptin-like N-terminal" evidence="7">
    <location>
        <begin position="72"/>
        <end position="618"/>
    </location>
</feature>
<accession>A2F256</accession>
<sequence>MSKNHGNLPKISDVHFDRQKTFFDMISPFTATSAEYFVRLYHDARQRSRGEEVSADGTPLQEVLNDSIRKSRELLVQNQGTQIDKADSLQELLFLQTQGAKIDYIDFPISELMLSENYSVKRMAYLAASQFWEPDAEVITMVVSCINRDLTGIDPIRKSLALTLIPLIVTSSFAQDVVTNVINNFNNSRDDIRQKAITCFYKLCLKYPDCLVPGIKALNLKSALTDSSTPGGTIQAILALLNELVIHNPSNYKSLLPTLVKFFSDSQGNPWILNRTISIVGTIASTLEQSALDKFNEKITPMVSEVLNFASSPSVVFEINNLICKLNMKNRELVRTAADRAQSFIEDSDPNLRYLGLISITRLMQVNQNIIQIHKKVLTNCIDSDDETCVFIAIDLLSNVANNKNIGEIVLSILEQIEKRSQGLVRDTLVTRLIEICKFDNYSRFRDYQWYVNVLLTIHSYGVQLKEISEELLTMALRAKSTRKSLVLELVDYLKDFSPSDKEFLSVACFILGEYSSLFKNSPENLENSEDDEIKKSDKNFDVEETAFRLLCSERFEMTDKECQANSIQSAFKIYTRSDSLQKMTERSKILKERLSVYSTSRYTDVVERATMLKALIDLFDDFDDIDGLNSIYSSQLLAVDPSAQLKVKIPSTLDIATPIIELDPREESTSLELDFENESSDLFGTPLLISTSRNRNILQPQRNKTEEKTKPDLRKKLRLTPIQNNEKDELLAVEGKSEVKTGKSEVISPLSAISFNVGDNNGKELPVIKPYNQDELLYKMQKNKIELKNKQNISYNYFKVIGEHKGLFLEVSSITKNLDGVDIQLKITNSSNFPISCLEITIDDVLMSNVRSELNPNYSCDVKCHVQARESEENKLLKLVVIPTGGEGEGEVLRGKIRISPVLFLEKCQISDISDLCISSQIMKSDLPVSKIVDTAKLIFNSLMTKTDFEGNKSVVLSSKSKSSKLSCLVIIYKKDGSFFCDIRAPSENIAKLFLTELKLSLE</sequence>
<keyword evidence="9" id="KW-1185">Reference proteome</keyword>
<dbReference type="InterPro" id="IPR011989">
    <property type="entry name" value="ARM-like"/>
</dbReference>
<dbReference type="EMBL" id="DS113582">
    <property type="protein sequence ID" value="EAY00995.1"/>
    <property type="molecule type" value="Genomic_DNA"/>
</dbReference>
<evidence type="ECO:0000256" key="1">
    <source>
        <dbReference type="ARBA" id="ARBA00004308"/>
    </source>
</evidence>
<dbReference type="Pfam" id="PF01602">
    <property type="entry name" value="Adaptin_N"/>
    <property type="match status" value="1"/>
</dbReference>
<dbReference type="InterPro" id="IPR002553">
    <property type="entry name" value="Clathrin/coatomer_adapt-like_N"/>
</dbReference>
<dbReference type="SMR" id="A2F256"/>
<dbReference type="Gene3D" id="1.25.10.10">
    <property type="entry name" value="Leucine-rich Repeat Variant"/>
    <property type="match status" value="1"/>
</dbReference>
<dbReference type="InterPro" id="IPR017105">
    <property type="entry name" value="AP3_complex_dsu"/>
</dbReference>
<dbReference type="GO" id="GO:0006896">
    <property type="term" value="P:Golgi to vacuole transport"/>
    <property type="evidence" value="ECO:0000318"/>
    <property type="project" value="GO_Central"/>
</dbReference>
<dbReference type="FunFam" id="1.25.10.10:FF:001540">
    <property type="entry name" value="Adaptin N terminal region family protein"/>
    <property type="match status" value="1"/>
</dbReference>
<reference evidence="8" key="1">
    <citation type="submission" date="2006-10" db="EMBL/GenBank/DDBJ databases">
        <authorList>
            <person name="Amadeo P."/>
            <person name="Zhao Q."/>
            <person name="Wortman J."/>
            <person name="Fraser-Liggett C."/>
            <person name="Carlton J."/>
        </authorList>
    </citation>
    <scope>NUCLEOTIDE SEQUENCE</scope>
    <source>
        <strain evidence="8">G3</strain>
    </source>
</reference>
<dbReference type="GO" id="GO:0010008">
    <property type="term" value="C:endosome membrane"/>
    <property type="evidence" value="ECO:0000318"/>
    <property type="project" value="GO_Central"/>
</dbReference>
<dbReference type="SUPFAM" id="SSF48371">
    <property type="entry name" value="ARM repeat"/>
    <property type="match status" value="1"/>
</dbReference>
<dbReference type="STRING" id="5722.A2F256"/>
<keyword evidence="5" id="KW-0653">Protein transport</keyword>
<reference evidence="8" key="2">
    <citation type="journal article" date="2007" name="Science">
        <title>Draft genome sequence of the sexually transmitted pathogen Trichomonas vaginalis.</title>
        <authorList>
            <person name="Carlton J.M."/>
            <person name="Hirt R.P."/>
            <person name="Silva J.C."/>
            <person name="Delcher A.L."/>
            <person name="Schatz M."/>
            <person name="Zhao Q."/>
            <person name="Wortman J.R."/>
            <person name="Bidwell S.L."/>
            <person name="Alsmark U.C.M."/>
            <person name="Besteiro S."/>
            <person name="Sicheritz-Ponten T."/>
            <person name="Noel C.J."/>
            <person name="Dacks J.B."/>
            <person name="Foster P.G."/>
            <person name="Simillion C."/>
            <person name="Van de Peer Y."/>
            <person name="Miranda-Saavedra D."/>
            <person name="Barton G.J."/>
            <person name="Westrop G.D."/>
            <person name="Mueller S."/>
            <person name="Dessi D."/>
            <person name="Fiori P.L."/>
            <person name="Ren Q."/>
            <person name="Paulsen I."/>
            <person name="Zhang H."/>
            <person name="Bastida-Corcuera F.D."/>
            <person name="Simoes-Barbosa A."/>
            <person name="Brown M.T."/>
            <person name="Hayes R.D."/>
            <person name="Mukherjee M."/>
            <person name="Okumura C.Y."/>
            <person name="Schneider R."/>
            <person name="Smith A.J."/>
            <person name="Vanacova S."/>
            <person name="Villalvazo M."/>
            <person name="Haas B.J."/>
            <person name="Pertea M."/>
            <person name="Feldblyum T.V."/>
            <person name="Utterback T.R."/>
            <person name="Shu C.L."/>
            <person name="Osoegawa K."/>
            <person name="de Jong P.J."/>
            <person name="Hrdy I."/>
            <person name="Horvathova L."/>
            <person name="Zubacova Z."/>
            <person name="Dolezal P."/>
            <person name="Malik S.B."/>
            <person name="Logsdon J.M. Jr."/>
            <person name="Henze K."/>
            <person name="Gupta A."/>
            <person name="Wang C.C."/>
            <person name="Dunne R.L."/>
            <person name="Upcroft J.A."/>
            <person name="Upcroft P."/>
            <person name="White O."/>
            <person name="Salzberg S.L."/>
            <person name="Tang P."/>
            <person name="Chiu C.-H."/>
            <person name="Lee Y.-S."/>
            <person name="Embley T.M."/>
            <person name="Coombs G.H."/>
            <person name="Mottram J.C."/>
            <person name="Tachezy J."/>
            <person name="Fraser-Liggett C.M."/>
            <person name="Johnson P.J."/>
        </authorList>
    </citation>
    <scope>NUCLEOTIDE SEQUENCE [LARGE SCALE GENOMIC DNA]</scope>
    <source>
        <strain evidence="8">G3</strain>
    </source>
</reference>
<dbReference type="RefSeq" id="XP_001313892.1">
    <property type="nucleotide sequence ID" value="XM_001313890.1"/>
</dbReference>
<evidence type="ECO:0000256" key="6">
    <source>
        <dbReference type="ARBA" id="ARBA00023136"/>
    </source>
</evidence>
<dbReference type="KEGG" id="tva:4758819"/>
<dbReference type="VEuPathDB" id="TrichDB:TVAG_154650"/>
<dbReference type="OrthoDB" id="10264595at2759"/>
<evidence type="ECO:0000256" key="2">
    <source>
        <dbReference type="ARBA" id="ARBA00006613"/>
    </source>
</evidence>
<organism evidence="8 9">
    <name type="scientific">Trichomonas vaginalis (strain ATCC PRA-98 / G3)</name>
    <dbReference type="NCBI Taxonomy" id="412133"/>
    <lineage>
        <taxon>Eukaryota</taxon>
        <taxon>Metamonada</taxon>
        <taxon>Parabasalia</taxon>
        <taxon>Trichomonadida</taxon>
        <taxon>Trichomonadidae</taxon>
        <taxon>Trichomonas</taxon>
    </lineage>
</organism>
<proteinExistence type="inferred from homology"/>
<evidence type="ECO:0000313" key="8">
    <source>
        <dbReference type="EMBL" id="EAY00995.1"/>
    </source>
</evidence>
<dbReference type="eggNOG" id="KOG1059">
    <property type="taxonomic scope" value="Eukaryota"/>
</dbReference>
<name>A2F256_TRIV3</name>
<dbReference type="GO" id="GO:0006623">
    <property type="term" value="P:protein targeting to vacuole"/>
    <property type="evidence" value="ECO:0000318"/>
    <property type="project" value="GO_Central"/>
</dbReference>
<evidence type="ECO:0000259" key="7">
    <source>
        <dbReference type="Pfam" id="PF01602"/>
    </source>
</evidence>
<dbReference type="VEuPathDB" id="TrichDB:TVAGG3_0163960"/>
<evidence type="ECO:0000313" key="9">
    <source>
        <dbReference type="Proteomes" id="UP000001542"/>
    </source>
</evidence>
<dbReference type="InParanoid" id="A2F256"/>
<gene>
    <name evidence="8" type="ORF">TVAG_154650</name>
</gene>
<dbReference type="Proteomes" id="UP000001542">
    <property type="component" value="Unassembled WGS sequence"/>
</dbReference>
<dbReference type="AlphaFoldDB" id="A2F256"/>